<dbReference type="STRING" id="1193181.BN10_300021"/>
<feature type="transmembrane region" description="Helical" evidence="1">
    <location>
        <begin position="34"/>
        <end position="54"/>
    </location>
</feature>
<sequence length="121" mass="12685">MISALTWAIVALSALLMIVAGVYALRDRLLDDLVLGLAALIELGVIVQTIKGLIGMGAIGDGDERATFAAYLVTLVVVPIGTGFLALKEKTRWAMGAVAVGAFAVAVMTIRCQQIWDVARG</sequence>
<gene>
    <name evidence="2" type="ORF">BN10_300021</name>
</gene>
<dbReference type="Proteomes" id="UP000013167">
    <property type="component" value="Unassembled WGS sequence"/>
</dbReference>
<organism evidence="2 3">
    <name type="scientific">Phycicoccus elongatus Lp2</name>
    <dbReference type="NCBI Taxonomy" id="1193181"/>
    <lineage>
        <taxon>Bacteria</taxon>
        <taxon>Bacillati</taxon>
        <taxon>Actinomycetota</taxon>
        <taxon>Actinomycetes</taxon>
        <taxon>Micrococcales</taxon>
        <taxon>Intrasporangiaceae</taxon>
        <taxon>Phycicoccus</taxon>
    </lineage>
</organism>
<keyword evidence="3" id="KW-1185">Reference proteome</keyword>
<comment type="caution">
    <text evidence="2">The sequence shown here is derived from an EMBL/GenBank/DDBJ whole genome shotgun (WGS) entry which is preliminary data.</text>
</comment>
<dbReference type="EMBL" id="CAIZ01000098">
    <property type="protein sequence ID" value="CCH69680.1"/>
    <property type="molecule type" value="Genomic_DNA"/>
</dbReference>
<accession>N0E1U1</accession>
<keyword evidence="1" id="KW-0472">Membrane</keyword>
<name>N0E1U1_9MICO</name>
<evidence type="ECO:0008006" key="4">
    <source>
        <dbReference type="Google" id="ProtNLM"/>
    </source>
</evidence>
<dbReference type="RefSeq" id="WP_010849572.1">
    <property type="nucleotide sequence ID" value="NZ_HF570956.1"/>
</dbReference>
<feature type="transmembrane region" description="Helical" evidence="1">
    <location>
        <begin position="66"/>
        <end position="87"/>
    </location>
</feature>
<feature type="transmembrane region" description="Helical" evidence="1">
    <location>
        <begin position="93"/>
        <end position="110"/>
    </location>
</feature>
<reference evidence="2 3" key="1">
    <citation type="journal article" date="2013" name="ISME J.">
        <title>A metabolic model for members of the genus Tetrasphaera involved in enhanced biological phosphorus removal.</title>
        <authorList>
            <person name="Kristiansen R."/>
            <person name="Nguyen H.T.T."/>
            <person name="Saunders A.M."/>
            <person name="Nielsen J.L."/>
            <person name="Wimmer R."/>
            <person name="Le V.Q."/>
            <person name="McIlroy S.J."/>
            <person name="Petrovski S."/>
            <person name="Seviour R.J."/>
            <person name="Calteau A."/>
            <person name="Nielsen K.L."/>
            <person name="Nielsen P.H."/>
        </authorList>
    </citation>
    <scope>NUCLEOTIDE SEQUENCE [LARGE SCALE GENOMIC DNA]</scope>
    <source>
        <strain evidence="2 3">Lp2</strain>
    </source>
</reference>
<keyword evidence="1" id="KW-1133">Transmembrane helix</keyword>
<evidence type="ECO:0000313" key="3">
    <source>
        <dbReference type="Proteomes" id="UP000013167"/>
    </source>
</evidence>
<evidence type="ECO:0000256" key="1">
    <source>
        <dbReference type="SAM" id="Phobius"/>
    </source>
</evidence>
<dbReference type="OrthoDB" id="3828660at2"/>
<protein>
    <recommendedName>
        <fullName evidence="4">Integral membrane protein</fullName>
    </recommendedName>
</protein>
<proteinExistence type="predicted"/>
<keyword evidence="1" id="KW-0812">Transmembrane</keyword>
<dbReference type="eggNOG" id="ENOG5033GN1">
    <property type="taxonomic scope" value="Bacteria"/>
</dbReference>
<dbReference type="AlphaFoldDB" id="N0E1U1"/>
<evidence type="ECO:0000313" key="2">
    <source>
        <dbReference type="EMBL" id="CCH69680.1"/>
    </source>
</evidence>
<dbReference type="HOGENOM" id="CLU_140382_1_0_11"/>